<name>A0A382D6Q5_9ZZZZ</name>
<organism evidence="3">
    <name type="scientific">marine metagenome</name>
    <dbReference type="NCBI Taxonomy" id="408172"/>
    <lineage>
        <taxon>unclassified sequences</taxon>
        <taxon>metagenomes</taxon>
        <taxon>ecological metagenomes</taxon>
    </lineage>
</organism>
<evidence type="ECO:0008006" key="4">
    <source>
        <dbReference type="Google" id="ProtNLM"/>
    </source>
</evidence>
<dbReference type="GO" id="GO:0005886">
    <property type="term" value="C:plasma membrane"/>
    <property type="evidence" value="ECO:0007669"/>
    <property type="project" value="TreeGrafter"/>
</dbReference>
<evidence type="ECO:0000313" key="3">
    <source>
        <dbReference type="EMBL" id="SVB33287.1"/>
    </source>
</evidence>
<reference evidence="3" key="1">
    <citation type="submission" date="2018-05" db="EMBL/GenBank/DDBJ databases">
        <authorList>
            <person name="Lanie J.A."/>
            <person name="Ng W.-L."/>
            <person name="Kazmierczak K.M."/>
            <person name="Andrzejewski T.M."/>
            <person name="Davidsen T.M."/>
            <person name="Wayne K.J."/>
            <person name="Tettelin H."/>
            <person name="Glass J.I."/>
            <person name="Rusch D."/>
            <person name="Podicherti R."/>
            <person name="Tsui H.-C.T."/>
            <person name="Winkler M.E."/>
        </authorList>
    </citation>
    <scope>NUCLEOTIDE SEQUENCE</scope>
</reference>
<accession>A0A382D6Q5</accession>
<dbReference type="PANTHER" id="PTHR30531">
    <property type="entry name" value="FLAGELLAR BIOSYNTHETIC PROTEIN FLHB"/>
    <property type="match status" value="1"/>
</dbReference>
<dbReference type="AlphaFoldDB" id="A0A382D6Q5"/>
<feature type="transmembrane region" description="Helical" evidence="2">
    <location>
        <begin position="86"/>
        <end position="109"/>
    </location>
</feature>
<protein>
    <recommendedName>
        <fullName evidence="4">Flagellar biosynthesis protein FlhB</fullName>
    </recommendedName>
</protein>
<proteinExistence type="predicted"/>
<keyword evidence="2" id="KW-0812">Transmembrane</keyword>
<feature type="non-terminal residue" evidence="3">
    <location>
        <position position="156"/>
    </location>
</feature>
<dbReference type="EMBL" id="UINC01037580">
    <property type="protein sequence ID" value="SVB33287.1"/>
    <property type="molecule type" value="Genomic_DNA"/>
</dbReference>
<gene>
    <name evidence="3" type="ORF">METZ01_LOCUS186141</name>
</gene>
<feature type="region of interest" description="Disordered" evidence="1">
    <location>
        <begin position="1"/>
        <end position="27"/>
    </location>
</feature>
<keyword evidence="2" id="KW-1133">Transmembrane helix</keyword>
<dbReference type="GO" id="GO:0009306">
    <property type="term" value="P:protein secretion"/>
    <property type="evidence" value="ECO:0007669"/>
    <property type="project" value="InterPro"/>
</dbReference>
<feature type="compositionally biased region" description="Basic and acidic residues" evidence="1">
    <location>
        <begin position="1"/>
        <end position="10"/>
    </location>
</feature>
<sequence>MPDQDKHSRTEAPTPKKRKKEREKGNVARSMDVNSVVVLIAGILVIKFMGENLLSGISHFTSGIYTTLTTIQLTPESTIQYTQNGIWYIFGVISPILITIMILGLASNFGQVGFFYSKKALIPKFSKFNPLKGVKRIFSSKSLVELVKGIVKVTII</sequence>
<evidence type="ECO:0000256" key="1">
    <source>
        <dbReference type="SAM" id="MobiDB-lite"/>
    </source>
</evidence>
<dbReference type="PANTHER" id="PTHR30531:SF12">
    <property type="entry name" value="FLAGELLAR BIOSYNTHETIC PROTEIN FLHB"/>
    <property type="match status" value="1"/>
</dbReference>
<dbReference type="Pfam" id="PF01312">
    <property type="entry name" value="Bac_export_2"/>
    <property type="match status" value="1"/>
</dbReference>
<keyword evidence="2" id="KW-0472">Membrane</keyword>
<evidence type="ECO:0000256" key="2">
    <source>
        <dbReference type="SAM" id="Phobius"/>
    </source>
</evidence>
<dbReference type="InterPro" id="IPR006135">
    <property type="entry name" value="T3SS_substrate_exporter"/>
</dbReference>